<evidence type="ECO:0000313" key="2">
    <source>
        <dbReference type="EMBL" id="CDJ38934.1"/>
    </source>
</evidence>
<gene>
    <name evidence="2" type="ORF">ETH_00028965</name>
</gene>
<dbReference type="RefSeq" id="XP_013229689.1">
    <property type="nucleotide sequence ID" value="XM_013374235.1"/>
</dbReference>
<name>U6KRG6_EIMTE</name>
<dbReference type="VEuPathDB" id="ToxoDB:ETH2_1319400"/>
<dbReference type="GeneID" id="25254886"/>
<dbReference type="Proteomes" id="UP000030747">
    <property type="component" value="Unassembled WGS sequence"/>
</dbReference>
<feature type="region of interest" description="Disordered" evidence="1">
    <location>
        <begin position="492"/>
        <end position="532"/>
    </location>
</feature>
<dbReference type="VEuPathDB" id="ToxoDB:ETH_00028965"/>
<dbReference type="OrthoDB" id="347438at2759"/>
<dbReference type="PANTHER" id="PTHR13555">
    <property type="entry name" value="C2H2 ZINC FINGER CGI-62-RELATED"/>
    <property type="match status" value="1"/>
</dbReference>
<keyword evidence="3" id="KW-1185">Reference proteome</keyword>
<reference evidence="2" key="2">
    <citation type="submission" date="2013-10" db="EMBL/GenBank/DDBJ databases">
        <authorList>
            <person name="Aslett M."/>
        </authorList>
    </citation>
    <scope>NUCLEOTIDE SEQUENCE [LARGE SCALE GENOMIC DNA]</scope>
    <source>
        <strain evidence="2">Houghton</strain>
    </source>
</reference>
<reference evidence="2" key="1">
    <citation type="submission" date="2013-10" db="EMBL/GenBank/DDBJ databases">
        <title>Genomic analysis of the causative agents of coccidiosis in chickens.</title>
        <authorList>
            <person name="Reid A.J."/>
            <person name="Blake D."/>
            <person name="Billington K."/>
            <person name="Browne H."/>
            <person name="Dunn M."/>
            <person name="Hung S."/>
            <person name="Kawahara F."/>
            <person name="Miranda-Saavedra D."/>
            <person name="Mourier T."/>
            <person name="Nagra H."/>
            <person name="Otto T.D."/>
            <person name="Rawlings N."/>
            <person name="Sanchez A."/>
            <person name="Sanders M."/>
            <person name="Subramaniam C."/>
            <person name="Tay Y."/>
            <person name="Dear P."/>
            <person name="Doerig C."/>
            <person name="Gruber A."/>
            <person name="Parkinson J."/>
            <person name="Shirley M."/>
            <person name="Wan K.L."/>
            <person name="Berriman M."/>
            <person name="Tomley F."/>
            <person name="Pain A."/>
        </authorList>
    </citation>
    <scope>NUCLEOTIDE SEQUENCE [LARGE SCALE GENOMIC DNA]</scope>
    <source>
        <strain evidence="2">Houghton</strain>
    </source>
</reference>
<dbReference type="AlphaFoldDB" id="U6KRG6"/>
<feature type="compositionally biased region" description="Polar residues" evidence="1">
    <location>
        <begin position="492"/>
        <end position="514"/>
    </location>
</feature>
<proteinExistence type="predicted"/>
<organism evidence="2 3">
    <name type="scientific">Eimeria tenella</name>
    <name type="common">Coccidian parasite</name>
    <dbReference type="NCBI Taxonomy" id="5802"/>
    <lineage>
        <taxon>Eukaryota</taxon>
        <taxon>Sar</taxon>
        <taxon>Alveolata</taxon>
        <taxon>Apicomplexa</taxon>
        <taxon>Conoidasida</taxon>
        <taxon>Coccidia</taxon>
        <taxon>Eucoccidiorida</taxon>
        <taxon>Eimeriorina</taxon>
        <taxon>Eimeriidae</taxon>
        <taxon>Eimeria</taxon>
    </lineage>
</organism>
<dbReference type="Pfam" id="PF13913">
    <property type="entry name" value="zf-C2HC_2"/>
    <property type="match status" value="2"/>
</dbReference>
<accession>U6KRG6</accession>
<protein>
    <submittedName>
        <fullName evidence="2">Uncharacterized protein</fullName>
    </submittedName>
</protein>
<sequence>MSTGGLLPDHHGAYGADPYYQDAEDIDTFTPQEVLQATRLIRLLKQSIWNSQSRQPPRQHKPNEASLPAEKAFFGPNEMDAHPRLNGRLEKSPKRGDAFGWSQDLQLPASWEQGQFEALIAGMKAVDGASGALRHANNTVARVSSPRTHGQMTPYREQSLGTKQPSDSLGIAAGTRLGMNISKEATHAVASYPQPRNGAGEVADFSASRGTFEQPMPQRTPSAEKLLAGSQGSLGATLPVQANGGDEPQEIQEVGKNISTRLEPVYRFLLCALFSQSSMFAVKLWYRKVYKPTIVRMQVLAPYGPVRLYDLLQCPYCHRTFTGKSFEKHVFFTRRKQYDMTRKRLANVMEETGLPVYSTLQKLRGAMSSKPLERPTEKKWQRESAQFRAAMRMARACDPREIAEAQAIFAKCSDMGANKQCQHCGRTFGRDEALEKHEGVCQRMFKNGGGVLRKGGGLCAAQGAACRVMRNAVLKKRGQSCMDFPAPRRNIDPSSWGYQQRSTSHNSGAFTSHPSLMANGKKNNAHRLKHHS</sequence>
<evidence type="ECO:0000313" key="3">
    <source>
        <dbReference type="Proteomes" id="UP000030747"/>
    </source>
</evidence>
<dbReference type="InterPro" id="IPR026319">
    <property type="entry name" value="ZC2HC1A/B-like"/>
</dbReference>
<dbReference type="EMBL" id="HG674134">
    <property type="protein sequence ID" value="CDJ38934.1"/>
    <property type="molecule type" value="Genomic_DNA"/>
</dbReference>
<feature type="compositionally biased region" description="Basic residues" evidence="1">
    <location>
        <begin position="523"/>
        <end position="532"/>
    </location>
</feature>
<evidence type="ECO:0000256" key="1">
    <source>
        <dbReference type="SAM" id="MobiDB-lite"/>
    </source>
</evidence>
<feature type="region of interest" description="Disordered" evidence="1">
    <location>
        <begin position="143"/>
        <end position="166"/>
    </location>
</feature>